<evidence type="ECO:0000256" key="2">
    <source>
        <dbReference type="ARBA" id="ARBA00005061"/>
    </source>
</evidence>
<organism evidence="11 12">
    <name type="scientific">Floridaenema fluviatile BLCC-F154</name>
    <dbReference type="NCBI Taxonomy" id="3153640"/>
    <lineage>
        <taxon>Bacteria</taxon>
        <taxon>Bacillati</taxon>
        <taxon>Cyanobacteriota</taxon>
        <taxon>Cyanophyceae</taxon>
        <taxon>Oscillatoriophycideae</taxon>
        <taxon>Aerosakkonematales</taxon>
        <taxon>Aerosakkonemataceae</taxon>
        <taxon>Floridanema</taxon>
        <taxon>Floridanema fluviatile</taxon>
    </lineage>
</organism>
<evidence type="ECO:0000256" key="7">
    <source>
        <dbReference type="ARBA" id="ARBA00022833"/>
    </source>
</evidence>
<dbReference type="InterPro" id="IPR007115">
    <property type="entry name" value="6-PTP_synth/QueD"/>
</dbReference>
<evidence type="ECO:0000256" key="4">
    <source>
        <dbReference type="ARBA" id="ARBA00012982"/>
    </source>
</evidence>
<accession>A0ABV4Y8H1</accession>
<evidence type="ECO:0000256" key="10">
    <source>
        <dbReference type="ARBA" id="ARBA00048807"/>
    </source>
</evidence>
<gene>
    <name evidence="11" type="ORF">ACE1B6_07475</name>
</gene>
<comment type="pathway">
    <text evidence="2">Purine metabolism; 7-cyano-7-deazaguanine biosynthesis.</text>
</comment>
<comment type="catalytic activity">
    <reaction evidence="10">
        <text>7,8-dihydroneopterin 3'-triphosphate + H2O = 6-carboxy-5,6,7,8-tetrahydropterin + triphosphate + acetaldehyde + 2 H(+)</text>
        <dbReference type="Rhea" id="RHEA:27966"/>
        <dbReference type="ChEBI" id="CHEBI:15343"/>
        <dbReference type="ChEBI" id="CHEBI:15377"/>
        <dbReference type="ChEBI" id="CHEBI:15378"/>
        <dbReference type="ChEBI" id="CHEBI:18036"/>
        <dbReference type="ChEBI" id="CHEBI:58462"/>
        <dbReference type="ChEBI" id="CHEBI:61032"/>
        <dbReference type="EC" id="4.1.2.50"/>
    </reaction>
</comment>
<dbReference type="PANTHER" id="PTHR12589">
    <property type="entry name" value="PYRUVOYL TETRAHYDROBIOPTERIN SYNTHASE"/>
    <property type="match status" value="1"/>
</dbReference>
<evidence type="ECO:0000256" key="8">
    <source>
        <dbReference type="ARBA" id="ARBA00023239"/>
    </source>
</evidence>
<dbReference type="RefSeq" id="WP_413256627.1">
    <property type="nucleotide sequence ID" value="NZ_JBHFNS010000033.1"/>
</dbReference>
<evidence type="ECO:0000313" key="11">
    <source>
        <dbReference type="EMBL" id="MFB2935104.1"/>
    </source>
</evidence>
<protein>
    <recommendedName>
        <fullName evidence="5">6-carboxy-5,6,7,8-tetrahydropterin synthase</fullName>
        <ecNumber evidence="4">4.1.2.50</ecNumber>
    </recommendedName>
    <alternativeName>
        <fullName evidence="9">Queuosine biosynthesis protein QueD</fullName>
    </alternativeName>
</protein>
<comment type="similarity">
    <text evidence="3">Belongs to the PTPS family. QueD subfamily.</text>
</comment>
<name>A0ABV4Y8H1_9CYAN</name>
<dbReference type="Gene3D" id="3.30.479.10">
    <property type="entry name" value="6-pyruvoyl tetrahydropterin synthase/QueD"/>
    <property type="match status" value="2"/>
</dbReference>
<keyword evidence="12" id="KW-1185">Reference proteome</keyword>
<dbReference type="InterPro" id="IPR038418">
    <property type="entry name" value="6-PTP_synth/QueD_sf"/>
</dbReference>
<evidence type="ECO:0000256" key="5">
    <source>
        <dbReference type="ARBA" id="ARBA00018141"/>
    </source>
</evidence>
<dbReference type="SUPFAM" id="SSF55620">
    <property type="entry name" value="Tetrahydrobiopterin biosynthesis enzymes-like"/>
    <property type="match status" value="2"/>
</dbReference>
<keyword evidence="7" id="KW-0862">Zinc</keyword>
<keyword evidence="8" id="KW-0456">Lyase</keyword>
<evidence type="ECO:0000256" key="3">
    <source>
        <dbReference type="ARBA" id="ARBA00008900"/>
    </source>
</evidence>
<evidence type="ECO:0000313" key="12">
    <source>
        <dbReference type="Proteomes" id="UP001576776"/>
    </source>
</evidence>
<evidence type="ECO:0000256" key="1">
    <source>
        <dbReference type="ARBA" id="ARBA00001947"/>
    </source>
</evidence>
<comment type="caution">
    <text evidence="11">The sequence shown here is derived from an EMBL/GenBank/DDBJ whole genome shotgun (WGS) entry which is preliminary data.</text>
</comment>
<dbReference type="EC" id="4.1.2.50" evidence="4"/>
<sequence>MKCIIKRRAKFSASHRYWLPELSEAENVQKFGACTRSPGHGHNYVLYVYMAGELDEYGMVLNLSDVKHIIKREITSQLDFSYLNDAWLEFQETLPTTENMARVIWQRLAPHLPIVRIQLFEQPELWADYLGKEMEAYLSIATHFSAAHRLARPDLSYEKNCEIYGKCARPNGHGHNYHLEVTVKGEIDPRTGMTVDLGDLQKAIDDYVVEPFDHTFLNKDIPYFAKVVPTAENIAVHIRDLLQEPIRELGAELFKVKLVESPNNSCEVYGTQLEKSLSNGKLSEQVLVRI</sequence>
<dbReference type="Proteomes" id="UP001576776">
    <property type="component" value="Unassembled WGS sequence"/>
</dbReference>
<proteinExistence type="inferred from homology"/>
<reference evidence="11 12" key="1">
    <citation type="submission" date="2024-09" db="EMBL/GenBank/DDBJ databases">
        <title>Floridaenema gen nov. (Aerosakkonemataceae, Aerosakkonematales ord. nov., Cyanobacteria) from benthic tropical and subtropical fresh waters, with the description of four new species.</title>
        <authorList>
            <person name="Moretto J.A."/>
            <person name="Berthold D.E."/>
            <person name="Lefler F.W."/>
            <person name="Huang I.-S."/>
            <person name="Laughinghouse H. IV."/>
        </authorList>
    </citation>
    <scope>NUCLEOTIDE SEQUENCE [LARGE SCALE GENOMIC DNA]</scope>
    <source>
        <strain evidence="11 12">BLCC-F154</strain>
    </source>
</reference>
<evidence type="ECO:0000256" key="9">
    <source>
        <dbReference type="ARBA" id="ARBA00031449"/>
    </source>
</evidence>
<dbReference type="PANTHER" id="PTHR12589:SF7">
    <property type="entry name" value="6-PYRUVOYL TETRAHYDROBIOPTERIN SYNTHASE"/>
    <property type="match status" value="1"/>
</dbReference>
<dbReference type="EMBL" id="JBHFNS010000033">
    <property type="protein sequence ID" value="MFB2935104.1"/>
    <property type="molecule type" value="Genomic_DNA"/>
</dbReference>
<evidence type="ECO:0000256" key="6">
    <source>
        <dbReference type="ARBA" id="ARBA00022723"/>
    </source>
</evidence>
<keyword evidence="6" id="KW-0479">Metal-binding</keyword>
<dbReference type="Pfam" id="PF01242">
    <property type="entry name" value="PTPS"/>
    <property type="match status" value="2"/>
</dbReference>
<comment type="cofactor">
    <cofactor evidence="1">
        <name>Zn(2+)</name>
        <dbReference type="ChEBI" id="CHEBI:29105"/>
    </cofactor>
</comment>